<keyword evidence="1" id="KW-0833">Ubl conjugation pathway</keyword>
<evidence type="ECO:0000256" key="1">
    <source>
        <dbReference type="ARBA" id="ARBA00022786"/>
    </source>
</evidence>
<reference evidence="4" key="1">
    <citation type="submission" date="2023-06" db="EMBL/GenBank/DDBJ databases">
        <title>Genome-scale phylogeny and comparative genomics of the fungal order Sordariales.</title>
        <authorList>
            <consortium name="Lawrence Berkeley National Laboratory"/>
            <person name="Hensen N."/>
            <person name="Bonometti L."/>
            <person name="Westerberg I."/>
            <person name="Brannstrom I.O."/>
            <person name="Guillou S."/>
            <person name="Cros-Aarteil S."/>
            <person name="Calhoun S."/>
            <person name="Haridas S."/>
            <person name="Kuo A."/>
            <person name="Mondo S."/>
            <person name="Pangilinan J."/>
            <person name="Riley R."/>
            <person name="Labutti K."/>
            <person name="Andreopoulos B."/>
            <person name="Lipzen A."/>
            <person name="Chen C."/>
            <person name="Yanf M."/>
            <person name="Daum C."/>
            <person name="Ng V."/>
            <person name="Clum A."/>
            <person name="Steindorff A."/>
            <person name="Ohm R."/>
            <person name="Martin F."/>
            <person name="Silar P."/>
            <person name="Natvig D."/>
            <person name="Lalanne C."/>
            <person name="Gautier V."/>
            <person name="Ament-Velasquez S.L."/>
            <person name="Kruys A."/>
            <person name="Hutchinson M.I."/>
            <person name="Powell A.J."/>
            <person name="Barry K."/>
            <person name="Miller A.N."/>
            <person name="Grigoriev I.V."/>
            <person name="Debuchy R."/>
            <person name="Gladieux P."/>
            <person name="Thoren M.H."/>
            <person name="Johannesson H."/>
        </authorList>
    </citation>
    <scope>NUCLEOTIDE SEQUENCE</scope>
    <source>
        <strain evidence="4">8032-3</strain>
    </source>
</reference>
<comment type="caution">
    <text evidence="4">The sequence shown here is derived from an EMBL/GenBank/DDBJ whole genome shotgun (WGS) entry which is preliminary data.</text>
</comment>
<evidence type="ECO:0000259" key="3">
    <source>
        <dbReference type="PROSITE" id="PS50127"/>
    </source>
</evidence>
<keyword evidence="5" id="KW-1185">Reference proteome</keyword>
<dbReference type="FunFam" id="3.10.110.10:FF:000026">
    <property type="entry name" value="Ubiquitin-conjugating enzyme E2 variant"/>
    <property type="match status" value="1"/>
</dbReference>
<organism evidence="4 5">
    <name type="scientific">Phialemonium atrogriseum</name>
    <dbReference type="NCBI Taxonomy" id="1093897"/>
    <lineage>
        <taxon>Eukaryota</taxon>
        <taxon>Fungi</taxon>
        <taxon>Dikarya</taxon>
        <taxon>Ascomycota</taxon>
        <taxon>Pezizomycotina</taxon>
        <taxon>Sordariomycetes</taxon>
        <taxon>Sordariomycetidae</taxon>
        <taxon>Cephalothecales</taxon>
        <taxon>Cephalothecaceae</taxon>
        <taxon>Phialemonium</taxon>
    </lineage>
</organism>
<dbReference type="InterPro" id="IPR000608">
    <property type="entry name" value="UBC"/>
</dbReference>
<dbReference type="EMBL" id="MU838998">
    <property type="protein sequence ID" value="KAK1771993.1"/>
    <property type="molecule type" value="Genomic_DNA"/>
</dbReference>
<dbReference type="AlphaFoldDB" id="A0AAJ0CAM2"/>
<proteinExistence type="predicted"/>
<sequence length="468" mass="52055">MAVAQVPRNFKLLAELEKGEKGMGAGACSYGLEDPEDIYMSNWRGTIWGPPHGHHENRIYELKMECGPNYPSEPPVIYFVSQINLPGVNQTDGRVDKNSVAILRDWERISNELSKNPRPKEDPLSLEAALIAIRKYMDEHKKLPQPPEGSKFAIYKDRFALYKALLRQGARVPLPDDVATHSGPVNPIKHLVRKGFRRNKNDTSPRLVVCALQTGYKFLDLLTAAQTPSTTQHASILSFLRTRLAARQAAATRHHKPVTAPSDGPPARNPKPTSALHPDRVPLLTRVSPATRQSPPVYASTQRPLALARLSGGVRRLPTLDECNGVPFLRLRRPQPPGLSRVLRQKAMKRQARTTKVIRLMEVDAREAKWEDGWERSVGGLLGGGGEGEVDKKGGRGDREGTFGESVQRSVTYVSGALDAERVDMIARGKAMWKIVEAERALAKEERRQLREAKRRAKEAQAEGSEDV</sequence>
<protein>
    <submittedName>
        <fullName evidence="4">Ubiquitin-conjugating enzyme</fullName>
    </submittedName>
</protein>
<dbReference type="Pfam" id="PF00179">
    <property type="entry name" value="UQ_con"/>
    <property type="match status" value="1"/>
</dbReference>
<dbReference type="InterPro" id="IPR008011">
    <property type="entry name" value="Complex1_LYR_dom"/>
</dbReference>
<feature type="region of interest" description="Disordered" evidence="2">
    <location>
        <begin position="381"/>
        <end position="404"/>
    </location>
</feature>
<dbReference type="PROSITE" id="PS50127">
    <property type="entry name" value="UBC_2"/>
    <property type="match status" value="1"/>
</dbReference>
<feature type="region of interest" description="Disordered" evidence="2">
    <location>
        <begin position="448"/>
        <end position="468"/>
    </location>
</feature>
<dbReference type="Proteomes" id="UP001244011">
    <property type="component" value="Unassembled WGS sequence"/>
</dbReference>
<dbReference type="InterPro" id="IPR046896">
    <property type="entry name" value="Cup1-like_N"/>
</dbReference>
<feature type="compositionally biased region" description="Basic and acidic residues" evidence="2">
    <location>
        <begin position="389"/>
        <end position="402"/>
    </location>
</feature>
<dbReference type="GeneID" id="85312790"/>
<dbReference type="SMART" id="SM00212">
    <property type="entry name" value="UBCc"/>
    <property type="match status" value="1"/>
</dbReference>
<dbReference type="CDD" id="cd20273">
    <property type="entry name" value="Complex1_LYR_unchar"/>
    <property type="match status" value="1"/>
</dbReference>
<accession>A0AAJ0CAM2</accession>
<name>A0AAJ0CAM2_9PEZI</name>
<dbReference type="Gene3D" id="3.10.110.10">
    <property type="entry name" value="Ubiquitin Conjugating Enzyme"/>
    <property type="match status" value="1"/>
</dbReference>
<gene>
    <name evidence="4" type="ORF">QBC33DRAFT_555155</name>
</gene>
<evidence type="ECO:0000256" key="2">
    <source>
        <dbReference type="SAM" id="MobiDB-lite"/>
    </source>
</evidence>
<dbReference type="SUPFAM" id="SSF54495">
    <property type="entry name" value="UBC-like"/>
    <property type="match status" value="1"/>
</dbReference>
<dbReference type="Pfam" id="PF05347">
    <property type="entry name" value="Complex1_LYR"/>
    <property type="match status" value="1"/>
</dbReference>
<evidence type="ECO:0000313" key="5">
    <source>
        <dbReference type="Proteomes" id="UP001244011"/>
    </source>
</evidence>
<evidence type="ECO:0000313" key="4">
    <source>
        <dbReference type="EMBL" id="KAK1771993.1"/>
    </source>
</evidence>
<dbReference type="GO" id="GO:0006301">
    <property type="term" value="P:DNA damage tolerance"/>
    <property type="evidence" value="ECO:0007669"/>
    <property type="project" value="UniProtKB-ARBA"/>
</dbReference>
<feature type="domain" description="UBC core" evidence="3">
    <location>
        <begin position="7"/>
        <end position="183"/>
    </location>
</feature>
<dbReference type="RefSeq" id="XP_060288206.1">
    <property type="nucleotide sequence ID" value="XM_060429603.1"/>
</dbReference>
<dbReference type="CDD" id="cd23807">
    <property type="entry name" value="UEV_UBE2V"/>
    <property type="match status" value="1"/>
</dbReference>
<dbReference type="InterPro" id="IPR016135">
    <property type="entry name" value="UBQ-conjugating_enzyme/RWD"/>
</dbReference>
<feature type="region of interest" description="Disordered" evidence="2">
    <location>
        <begin position="248"/>
        <end position="279"/>
    </location>
</feature>